<dbReference type="EMBL" id="VXIV02000100">
    <property type="protein sequence ID" value="KAF6040800.1"/>
    <property type="molecule type" value="Genomic_DNA"/>
</dbReference>
<keyword evidence="3" id="KW-1185">Reference proteome</keyword>
<protein>
    <submittedName>
        <fullName evidence="2">COMMD8</fullName>
    </submittedName>
</protein>
<evidence type="ECO:0000313" key="2">
    <source>
        <dbReference type="EMBL" id="KAF6040800.1"/>
    </source>
</evidence>
<gene>
    <name evidence="2" type="ORF">EB796_000884</name>
</gene>
<name>A0A7J7KRH9_BUGNE</name>
<dbReference type="PROSITE" id="PS51269">
    <property type="entry name" value="COMM"/>
    <property type="match status" value="1"/>
</dbReference>
<dbReference type="InterPro" id="IPR017920">
    <property type="entry name" value="COMM"/>
</dbReference>
<comment type="caution">
    <text evidence="2">The sequence shown here is derived from an EMBL/GenBank/DDBJ whole genome shotgun (WGS) entry which is preliminary data.</text>
</comment>
<evidence type="ECO:0000313" key="3">
    <source>
        <dbReference type="Proteomes" id="UP000593567"/>
    </source>
</evidence>
<dbReference type="Pfam" id="PF22838">
    <property type="entry name" value="COMMD8_HN"/>
    <property type="match status" value="1"/>
</dbReference>
<feature type="domain" description="COMM" evidence="1">
    <location>
        <begin position="105"/>
        <end position="172"/>
    </location>
</feature>
<dbReference type="Proteomes" id="UP000593567">
    <property type="component" value="Unassembled WGS sequence"/>
</dbReference>
<reference evidence="2" key="1">
    <citation type="submission" date="2020-06" db="EMBL/GenBank/DDBJ databases">
        <title>Draft genome of Bugula neritina, a colonial animal packing powerful symbionts and potential medicines.</title>
        <authorList>
            <person name="Rayko M."/>
        </authorList>
    </citation>
    <scope>NUCLEOTIDE SEQUENCE [LARGE SCALE GENOMIC DNA]</scope>
    <source>
        <strain evidence="2">Kwan_BN1</strain>
    </source>
</reference>
<accession>A0A7J7KRH9</accession>
<dbReference type="OrthoDB" id="17646at2759"/>
<dbReference type="AlphaFoldDB" id="A0A7J7KRH9"/>
<organism evidence="2 3">
    <name type="scientific">Bugula neritina</name>
    <name type="common">Brown bryozoan</name>
    <name type="synonym">Sertularia neritina</name>
    <dbReference type="NCBI Taxonomy" id="10212"/>
    <lineage>
        <taxon>Eukaryota</taxon>
        <taxon>Metazoa</taxon>
        <taxon>Spiralia</taxon>
        <taxon>Lophotrochozoa</taxon>
        <taxon>Bryozoa</taxon>
        <taxon>Gymnolaemata</taxon>
        <taxon>Cheilostomatida</taxon>
        <taxon>Flustrina</taxon>
        <taxon>Buguloidea</taxon>
        <taxon>Bugulidae</taxon>
        <taxon>Bugula</taxon>
    </lineage>
</organism>
<evidence type="ECO:0000259" key="1">
    <source>
        <dbReference type="PROSITE" id="PS51269"/>
    </source>
</evidence>
<dbReference type="Pfam" id="PF07258">
    <property type="entry name" value="COMM_domain"/>
    <property type="match status" value="1"/>
</dbReference>
<sequence>MESSSSSVSIEVLHSIVDRLLDVGLPAPSYSDYSEYWKFDEWTKFIDYHSDILLKCSCSNDVITKLRETSGDAPSTQALIEVLKVRQPDLRRAAANHLCKQESSYLKDFDWQLQLVLGSDKVSSIEEPAIEVLLDIQEGDNSKTQALEFNSQQMDNFIDILEKINEEVLQKQL</sequence>
<dbReference type="InterPro" id="IPR055184">
    <property type="entry name" value="COMMD8_HN"/>
</dbReference>
<proteinExistence type="predicted"/>